<dbReference type="GO" id="GO:0008270">
    <property type="term" value="F:zinc ion binding"/>
    <property type="evidence" value="ECO:0007669"/>
    <property type="project" value="InterPro"/>
</dbReference>
<feature type="compositionally biased region" description="Polar residues" evidence="2">
    <location>
        <begin position="323"/>
        <end position="338"/>
    </location>
</feature>
<dbReference type="OrthoDB" id="66409at2759"/>
<feature type="domain" description="UDENN" evidence="3">
    <location>
        <begin position="9"/>
        <end position="672"/>
    </location>
</feature>
<dbReference type="Pfam" id="PF04082">
    <property type="entry name" value="Fungal_trans"/>
    <property type="match status" value="1"/>
</dbReference>
<dbReference type="Pfam" id="PF08616">
    <property type="entry name" value="SPA"/>
    <property type="match status" value="1"/>
</dbReference>
<dbReference type="GO" id="GO:0051666">
    <property type="term" value="P:actin cortical patch localization"/>
    <property type="evidence" value="ECO:0007669"/>
    <property type="project" value="TreeGrafter"/>
</dbReference>
<keyword evidence="1" id="KW-0539">Nucleus</keyword>
<accession>A0A9W8K6Y2</accession>
<feature type="compositionally biased region" description="Polar residues" evidence="2">
    <location>
        <begin position="228"/>
        <end position="243"/>
    </location>
</feature>
<feature type="region of interest" description="Disordered" evidence="2">
    <location>
        <begin position="217"/>
        <end position="301"/>
    </location>
</feature>
<dbReference type="InterPro" id="IPR007219">
    <property type="entry name" value="XnlR_reg_dom"/>
</dbReference>
<protein>
    <recommendedName>
        <fullName evidence="3">UDENN domain-containing protein</fullName>
    </recommendedName>
</protein>
<evidence type="ECO:0000313" key="5">
    <source>
        <dbReference type="Proteomes" id="UP001148786"/>
    </source>
</evidence>
<proteinExistence type="predicted"/>
<dbReference type="GO" id="GO:0006351">
    <property type="term" value="P:DNA-templated transcription"/>
    <property type="evidence" value="ECO:0007669"/>
    <property type="project" value="InterPro"/>
</dbReference>
<dbReference type="Pfam" id="PF07792">
    <property type="entry name" value="Afi1"/>
    <property type="match status" value="1"/>
</dbReference>
<dbReference type="PANTHER" id="PTHR28245:SF1">
    <property type="entry name" value="ARF3-INTERACTING PROTEIN 1"/>
    <property type="match status" value="1"/>
</dbReference>
<dbReference type="EMBL" id="JANKHO010000135">
    <property type="protein sequence ID" value="KAJ3514636.1"/>
    <property type="molecule type" value="Genomic_DNA"/>
</dbReference>
<organism evidence="4 5">
    <name type="scientific">Agrocybe chaxingu</name>
    <dbReference type="NCBI Taxonomy" id="84603"/>
    <lineage>
        <taxon>Eukaryota</taxon>
        <taxon>Fungi</taxon>
        <taxon>Dikarya</taxon>
        <taxon>Basidiomycota</taxon>
        <taxon>Agaricomycotina</taxon>
        <taxon>Agaricomycetes</taxon>
        <taxon>Agaricomycetidae</taxon>
        <taxon>Agaricales</taxon>
        <taxon>Agaricineae</taxon>
        <taxon>Strophariaceae</taxon>
        <taxon>Agrocybe</taxon>
    </lineage>
</organism>
<evidence type="ECO:0000259" key="3">
    <source>
        <dbReference type="PROSITE" id="PS50211"/>
    </source>
</evidence>
<gene>
    <name evidence="4" type="ORF">NLJ89_g2265</name>
</gene>
<dbReference type="CDD" id="cd12148">
    <property type="entry name" value="fungal_TF_MHR"/>
    <property type="match status" value="1"/>
</dbReference>
<sequence>MAGNANHCSFVLLAEFHILEGAQLKYQFPQPLGIDERYQFQPFHIENHTHNAPSVLAMSMLPDGAETQLDDWTIFFLNQTPFNTISPVLALDTPEVKTIGLPGEDDDLRDSDRPELLCVLNLVRTKHDKSLDRGAQVLALAICTRHPFIQIFKPFLLLALDDYFSDPSQDCLARLFDAVNSMDLSGAPKLTRSEKLVMRSSERKDIFAEKTVQAPRQSWAHSGVGSKSGLQHKSTNSNESYSSFEEGIMLRGKERDRYPEDSRNRRKDSQRGRERIDTESMATAVPSQNQHSPSDSSFSLGGSAVWVGDESGLDFVPKERTTDASSVASMTGGSTLVGSTRNRRSTDASSSSSHAHGREQNYRLLTSYHLDPHLRHGIVKDTHFYHTTAAYKDHQLPIKMPLSTFPEEVGDYSLITLIKVFSAHPVVSGPVHPHLHTNGPQTHPIIVLFNALVTGKRIIFLGHKRPAGEVSSFVLSACALGSGCGAVLRGFIERAFPYANLRNRDEWESVPAYIAGVTNPIFEASRQWDLFLDISTGNVTVAKDIHSNYPPANLQLSGPLITRSGTLKAESSVGSEDDIARMASNNTDRAFIEDIRTAIEDHFGESLVRMRFTEYVTRFVRLASRYEEELSGGTSFGFPSSPFIDGRPPKLGSGIAFADDIIGWKELLANGHRIEAWRKTNSYKYLTMDYPKYQANSAIKGFDVVHQLFRLRYTKNMQDAEALAIMRSLAEGVKTYDQVVEYGQLLASLPHGGGLLYLGFSLFHQKEAVREHTVNLFNQLRAYPVGVLYLQALNHFQRYAYVRQAHAKERRLFEQQHESRQQPGNQQYGADSVPYGMASNAFGRTHSNSVIGQQPNGCTRAKKAEGCEYDDGKGKTRTQILRETIVKLEQRIKELEDPDYISTSVTLFDPHTHTHSRSNSSCSSFDSPESAYLSASHSPFPSESSPASPPATWAQLQSQGLSSPSPAGFVPDVFFDDHQTKFQPPLELAQMLVDIFAPHSRQCGLEIHMGKLRDSLSLPASEQRHPVLMNGIYLWACFISRPEPLSQHEEHYLQYALDALPDALRSSDKVVDAIQASSLISLYFLANGRLLEGSYHASAAAALCVQTGLSGRPSAETLAWSNDCNDIDMKPFKSDVRDGERILTFWQVYNLDRCWSVVLRKPLAIPDCPDSHHSITCPWPQDIKDYENGHMDTHSSLPTIRAYLSGSVSPSSFSVPALRVKASALFAHADHLSASWNPTTKPSARLLEDIRSLEHATNLFLSTLIPINQLDALLPEERHTLIMDHTIANAATIHLHRSFALDDAISYEKCSQAARACLSVIRHISDRDFSYLEPIIGPCWWSVADIVIRDYDALEASWPLMDHSELRNDLGVLLYAMNSLGTRFPVVGPAVGKVQKTPILSLILLTAILLLMDLYS</sequence>
<dbReference type="GO" id="GO:0003677">
    <property type="term" value="F:DNA binding"/>
    <property type="evidence" value="ECO:0007669"/>
    <property type="project" value="InterPro"/>
</dbReference>
<name>A0A9W8K6Y2_9AGAR</name>
<feature type="region of interest" description="Disordered" evidence="2">
    <location>
        <begin position="320"/>
        <end position="359"/>
    </location>
</feature>
<dbReference type="PROSITE" id="PS50211">
    <property type="entry name" value="DENN"/>
    <property type="match status" value="1"/>
</dbReference>
<keyword evidence="5" id="KW-1185">Reference proteome</keyword>
<dbReference type="InterPro" id="IPR012860">
    <property type="entry name" value="Afi1_N"/>
</dbReference>
<comment type="caution">
    <text evidence="4">The sequence shown here is derived from an EMBL/GenBank/DDBJ whole genome shotgun (WGS) entry which is preliminary data.</text>
</comment>
<feature type="region of interest" description="Disordered" evidence="2">
    <location>
        <begin position="812"/>
        <end position="833"/>
    </location>
</feature>
<dbReference type="Proteomes" id="UP001148786">
    <property type="component" value="Unassembled WGS sequence"/>
</dbReference>
<feature type="region of interest" description="Disordered" evidence="2">
    <location>
        <begin position="933"/>
        <end position="963"/>
    </location>
</feature>
<reference evidence="4" key="1">
    <citation type="submission" date="2022-07" db="EMBL/GenBank/DDBJ databases">
        <title>Genome Sequence of Agrocybe chaxingu.</title>
        <authorList>
            <person name="Buettner E."/>
        </authorList>
    </citation>
    <scope>NUCLEOTIDE SEQUENCE</scope>
    <source>
        <strain evidence="4">MP-N11</strain>
    </source>
</reference>
<dbReference type="CDD" id="cd14725">
    <property type="entry name" value="ZIP_Gal4-like_2"/>
    <property type="match status" value="1"/>
</dbReference>
<dbReference type="GO" id="GO:0005886">
    <property type="term" value="C:plasma membrane"/>
    <property type="evidence" value="ECO:0007669"/>
    <property type="project" value="TreeGrafter"/>
</dbReference>
<evidence type="ECO:0000313" key="4">
    <source>
        <dbReference type="EMBL" id="KAJ3514636.1"/>
    </source>
</evidence>
<feature type="compositionally biased region" description="Basic and acidic residues" evidence="2">
    <location>
        <begin position="251"/>
        <end position="278"/>
    </location>
</feature>
<dbReference type="InterPro" id="IPR052809">
    <property type="entry name" value="Actin_polarity_regulatory"/>
</dbReference>
<dbReference type="InterPro" id="IPR037516">
    <property type="entry name" value="Tripartite_DENN"/>
</dbReference>
<evidence type="ECO:0000256" key="2">
    <source>
        <dbReference type="SAM" id="MobiDB-lite"/>
    </source>
</evidence>
<dbReference type="PANTHER" id="PTHR28245">
    <property type="entry name" value="ARF3-INTERACTING PROTEIN 1"/>
    <property type="match status" value="1"/>
</dbReference>
<feature type="compositionally biased region" description="Low complexity" evidence="2">
    <location>
        <begin position="292"/>
        <end position="301"/>
    </location>
</feature>
<evidence type="ECO:0000256" key="1">
    <source>
        <dbReference type="ARBA" id="ARBA00023242"/>
    </source>
</evidence>